<evidence type="ECO:0000256" key="1">
    <source>
        <dbReference type="SAM" id="MobiDB-lite"/>
    </source>
</evidence>
<dbReference type="AlphaFoldDB" id="A0AAN7W9I9"/>
<gene>
    <name evidence="2" type="ORF">LTR97_003782</name>
</gene>
<protein>
    <submittedName>
        <fullName evidence="2">Uncharacterized protein</fullName>
    </submittedName>
</protein>
<name>A0AAN7W9I9_9PEZI</name>
<organism evidence="2 3">
    <name type="scientific">Elasticomyces elasticus</name>
    <dbReference type="NCBI Taxonomy" id="574655"/>
    <lineage>
        <taxon>Eukaryota</taxon>
        <taxon>Fungi</taxon>
        <taxon>Dikarya</taxon>
        <taxon>Ascomycota</taxon>
        <taxon>Pezizomycotina</taxon>
        <taxon>Dothideomycetes</taxon>
        <taxon>Dothideomycetidae</taxon>
        <taxon>Mycosphaerellales</taxon>
        <taxon>Teratosphaeriaceae</taxon>
        <taxon>Elasticomyces</taxon>
    </lineage>
</organism>
<dbReference type="Proteomes" id="UP001310594">
    <property type="component" value="Unassembled WGS sequence"/>
</dbReference>
<feature type="region of interest" description="Disordered" evidence="1">
    <location>
        <begin position="1"/>
        <end position="35"/>
    </location>
</feature>
<evidence type="ECO:0000313" key="3">
    <source>
        <dbReference type="Proteomes" id="UP001310594"/>
    </source>
</evidence>
<accession>A0AAN7W9I9</accession>
<sequence>MEDDDLMADAPLSGAAVSRPTADDDDGSIDQDGIADPVSLTRQELRIHHGGQVASTSDIYASTAGENYRAWETFVDKTTYVRPLDELPAAVDVRPVDLLTGFPQSKCHPVLYSKLIQVLDKKATPKSNPPPGLDPLFSEWVVFVSSEKNAFTKKSTAYNSNKRQPKITNTFHFPYDLSPAQMQLIETTVRDLCEHCE</sequence>
<dbReference type="EMBL" id="JAVRQU010000005">
    <property type="protein sequence ID" value="KAK5702836.1"/>
    <property type="molecule type" value="Genomic_DNA"/>
</dbReference>
<proteinExistence type="predicted"/>
<comment type="caution">
    <text evidence="2">The sequence shown here is derived from an EMBL/GenBank/DDBJ whole genome shotgun (WGS) entry which is preliminary data.</text>
</comment>
<reference evidence="2" key="1">
    <citation type="submission" date="2023-08" db="EMBL/GenBank/DDBJ databases">
        <title>Black Yeasts Isolated from many extreme environments.</title>
        <authorList>
            <person name="Coleine C."/>
            <person name="Stajich J.E."/>
            <person name="Selbmann L."/>
        </authorList>
    </citation>
    <scope>NUCLEOTIDE SEQUENCE</scope>
    <source>
        <strain evidence="2">CCFEE 5810</strain>
    </source>
</reference>
<evidence type="ECO:0000313" key="2">
    <source>
        <dbReference type="EMBL" id="KAK5702836.1"/>
    </source>
</evidence>